<comment type="caution">
    <text evidence="3">The sequence shown here is derived from an EMBL/GenBank/DDBJ whole genome shotgun (WGS) entry which is preliminary data.</text>
</comment>
<keyword evidence="2" id="KW-0472">Membrane</keyword>
<evidence type="ECO:0000313" key="4">
    <source>
        <dbReference type="Proteomes" id="UP001214854"/>
    </source>
</evidence>
<keyword evidence="4" id="KW-1185">Reference proteome</keyword>
<feature type="region of interest" description="Disordered" evidence="1">
    <location>
        <begin position="246"/>
        <end position="275"/>
    </location>
</feature>
<organism evidence="3 4">
    <name type="scientific">Asticcacaulis aquaticus</name>
    <dbReference type="NCBI Taxonomy" id="2984212"/>
    <lineage>
        <taxon>Bacteria</taxon>
        <taxon>Pseudomonadati</taxon>
        <taxon>Pseudomonadota</taxon>
        <taxon>Alphaproteobacteria</taxon>
        <taxon>Caulobacterales</taxon>
        <taxon>Caulobacteraceae</taxon>
        <taxon>Asticcacaulis</taxon>
    </lineage>
</organism>
<gene>
    <name evidence="3" type="ORF">PQU92_02715</name>
</gene>
<accession>A0ABT5HQ26</accession>
<sequence>MLTFLGLTILVAGFFACHISPTHSYKLHRYEGQYLYLRCADLGIRCFAIAVFLAFVFYHIPSFTVGCFRIHLPIYIWTNALIFELFAKDQVEASRWGWLLTLTVLTFVSTFIYKFLSHVRLFLRFGTWDSRIFVTANILADSPLDSLLFNLSLAKDKYAMISMDDRKVYVGKVCSLGEPSETNGMDQDIAIIPLMSGYRDKDTLEVTFNTHYDEISAEILLTLRQSSIISATEFNFDAYKIWNPKPKKAKKTKAVADQPTATPRQRVQKAALGKA</sequence>
<keyword evidence="2" id="KW-0812">Transmembrane</keyword>
<feature type="transmembrane region" description="Helical" evidence="2">
    <location>
        <begin position="93"/>
        <end position="116"/>
    </location>
</feature>
<dbReference type="EMBL" id="JAQQKX010000001">
    <property type="protein sequence ID" value="MDC7682170.1"/>
    <property type="molecule type" value="Genomic_DNA"/>
</dbReference>
<dbReference type="RefSeq" id="WP_272746673.1">
    <property type="nucleotide sequence ID" value="NZ_JAQQKX010000001.1"/>
</dbReference>
<evidence type="ECO:0000256" key="1">
    <source>
        <dbReference type="SAM" id="MobiDB-lite"/>
    </source>
</evidence>
<feature type="transmembrane region" description="Helical" evidence="2">
    <location>
        <begin position="34"/>
        <end position="58"/>
    </location>
</feature>
<protein>
    <submittedName>
        <fullName evidence="3">Uncharacterized protein</fullName>
    </submittedName>
</protein>
<dbReference type="Proteomes" id="UP001214854">
    <property type="component" value="Unassembled WGS sequence"/>
</dbReference>
<reference evidence="3 4" key="1">
    <citation type="submission" date="2023-01" db="EMBL/GenBank/DDBJ databases">
        <title>Novel species of the genus Asticcacaulis isolated from rivers.</title>
        <authorList>
            <person name="Lu H."/>
        </authorList>
    </citation>
    <scope>NUCLEOTIDE SEQUENCE [LARGE SCALE GENOMIC DNA]</scope>
    <source>
        <strain evidence="3 4">BYS171W</strain>
    </source>
</reference>
<evidence type="ECO:0000256" key="2">
    <source>
        <dbReference type="SAM" id="Phobius"/>
    </source>
</evidence>
<feature type="transmembrane region" description="Helical" evidence="2">
    <location>
        <begin position="70"/>
        <end position="87"/>
    </location>
</feature>
<proteinExistence type="predicted"/>
<keyword evidence="2" id="KW-1133">Transmembrane helix</keyword>
<name>A0ABT5HQ26_9CAUL</name>
<evidence type="ECO:0000313" key="3">
    <source>
        <dbReference type="EMBL" id="MDC7682170.1"/>
    </source>
</evidence>